<evidence type="ECO:0008006" key="3">
    <source>
        <dbReference type="Google" id="ProtNLM"/>
    </source>
</evidence>
<dbReference type="GO" id="GO:0043531">
    <property type="term" value="F:ADP binding"/>
    <property type="evidence" value="ECO:0007669"/>
    <property type="project" value="InterPro"/>
</dbReference>
<dbReference type="InterPro" id="IPR011990">
    <property type="entry name" value="TPR-like_helical_dom_sf"/>
</dbReference>
<name>A0A7Z0WFD0_9PSEU</name>
<proteinExistence type="predicted"/>
<dbReference type="Proteomes" id="UP000185696">
    <property type="component" value="Unassembled WGS sequence"/>
</dbReference>
<dbReference type="EMBL" id="MSIF01000027">
    <property type="protein sequence ID" value="OLF05598.1"/>
    <property type="molecule type" value="Genomic_DNA"/>
</dbReference>
<reference evidence="1 2" key="1">
    <citation type="submission" date="2016-12" db="EMBL/GenBank/DDBJ databases">
        <title>The draft genome sequence of Actinophytocola xinjiangensis.</title>
        <authorList>
            <person name="Wang W."/>
            <person name="Yuan L."/>
        </authorList>
    </citation>
    <scope>NUCLEOTIDE SEQUENCE [LARGE SCALE GENOMIC DNA]</scope>
    <source>
        <strain evidence="1 2">CGMCC 4.4663</strain>
    </source>
</reference>
<dbReference type="AlphaFoldDB" id="A0A7Z0WFD0"/>
<dbReference type="Pfam" id="PF13424">
    <property type="entry name" value="TPR_12"/>
    <property type="match status" value="1"/>
</dbReference>
<evidence type="ECO:0000313" key="1">
    <source>
        <dbReference type="EMBL" id="OLF05598.1"/>
    </source>
</evidence>
<dbReference type="PANTHER" id="PTHR47691:SF3">
    <property type="entry name" value="HTH-TYPE TRANSCRIPTIONAL REGULATOR RV0890C-RELATED"/>
    <property type="match status" value="1"/>
</dbReference>
<dbReference type="Gene3D" id="3.40.50.300">
    <property type="entry name" value="P-loop containing nucleotide triphosphate hydrolases"/>
    <property type="match status" value="1"/>
</dbReference>
<dbReference type="InterPro" id="IPR027417">
    <property type="entry name" value="P-loop_NTPase"/>
</dbReference>
<keyword evidence="2" id="KW-1185">Reference proteome</keyword>
<protein>
    <recommendedName>
        <fullName evidence="3">NB-ARC domain-containing protein</fullName>
    </recommendedName>
</protein>
<comment type="caution">
    <text evidence="1">The sequence shown here is derived from an EMBL/GenBank/DDBJ whole genome shotgun (WGS) entry which is preliminary data.</text>
</comment>
<sequence length="639" mass="67660">MEELAAVGDLLGGGRRTAIAVLTGLPGVGKSALARQLVEVSRGAYPGGELFVDFGGGAGETAVGDALASCLRALGVADAVIPPGRAERAGLFRTRTSAAPMLVVLDDVTEPAQVRAFQPHAPGSAVLVTSNARLTELRLDGAGVVALEPLDDDAAATLLGELSGRRAEPDDLLALVRECGGLPVALRVAAARLARRSGLTVRALAEEIADARRAAFSVRGEDSVAAVFATSYRRLPAGAARLYRLLGAAPAVDYTVEVAAAVAGLDEDTCADQLDVVVESGLLPSETDGWFRPHTLVRRHARERAVAEETERDLAAAARRLVWFLVQRAALADLVINGTGRLRVTPVADVVGDRPNPFADRPAALDWLDAQRANLLAAVRAALDSGWNDLAWQLAECATALYANRRYLVDWTETSDLGATAAGLAGNAAAEARLRSYASRAWLDLNRPDRARAELDAAFALAPDDVRLRASLYEMDGRFHEAAGDHRRALVAFERSLALFESVDDRRGAASLTLFIGRALGELGEPERALSTLTVALRLLRAVDDTKMAGRALISLGRVHERLGGDGDAHEAYTSAVETLSASGDLFHESWARDALAALAERTGDVDAARVHVARMVEIHTRLGGPDVETVTRRLADLG</sequence>
<dbReference type="SUPFAM" id="SSF52540">
    <property type="entry name" value="P-loop containing nucleoside triphosphate hydrolases"/>
    <property type="match status" value="1"/>
</dbReference>
<gene>
    <name evidence="1" type="ORF">BLA60_35590</name>
</gene>
<organism evidence="1 2">
    <name type="scientific">Actinophytocola xinjiangensis</name>
    <dbReference type="NCBI Taxonomy" id="485602"/>
    <lineage>
        <taxon>Bacteria</taxon>
        <taxon>Bacillati</taxon>
        <taxon>Actinomycetota</taxon>
        <taxon>Actinomycetes</taxon>
        <taxon>Pseudonocardiales</taxon>
        <taxon>Pseudonocardiaceae</taxon>
    </lineage>
</organism>
<dbReference type="Gene3D" id="1.25.40.10">
    <property type="entry name" value="Tetratricopeptide repeat domain"/>
    <property type="match status" value="1"/>
</dbReference>
<evidence type="ECO:0000313" key="2">
    <source>
        <dbReference type="Proteomes" id="UP000185696"/>
    </source>
</evidence>
<dbReference type="PRINTS" id="PR00364">
    <property type="entry name" value="DISEASERSIST"/>
</dbReference>
<dbReference type="PANTHER" id="PTHR47691">
    <property type="entry name" value="REGULATOR-RELATED"/>
    <property type="match status" value="1"/>
</dbReference>
<accession>A0A7Z0WFD0</accession>
<dbReference type="SUPFAM" id="SSF48452">
    <property type="entry name" value="TPR-like"/>
    <property type="match status" value="1"/>
</dbReference>